<evidence type="ECO:0000313" key="3">
    <source>
        <dbReference type="EMBL" id="MBP1923684.1"/>
    </source>
</evidence>
<dbReference type="InterPro" id="IPR041208">
    <property type="entry name" value="Cap15"/>
</dbReference>
<dbReference type="EMBL" id="JAGGKQ010000027">
    <property type="protein sequence ID" value="MBP1923684.1"/>
    <property type="molecule type" value="Genomic_DNA"/>
</dbReference>
<dbReference type="OrthoDB" id="142730at2157"/>
<feature type="transmembrane region" description="Helical" evidence="1">
    <location>
        <begin position="46"/>
        <end position="64"/>
    </location>
</feature>
<proteinExistence type="predicted"/>
<feature type="domain" description="CD-NTase-associated protein 15" evidence="2">
    <location>
        <begin position="82"/>
        <end position="212"/>
    </location>
</feature>
<evidence type="ECO:0000313" key="4">
    <source>
        <dbReference type="Proteomes" id="UP000823588"/>
    </source>
</evidence>
<dbReference type="Proteomes" id="UP000823588">
    <property type="component" value="Unassembled WGS sequence"/>
</dbReference>
<protein>
    <recommendedName>
        <fullName evidence="2">CD-NTase-associated protein 15 domain-containing protein</fullName>
    </recommendedName>
</protein>
<dbReference type="AlphaFoldDB" id="A0A8T4GGM1"/>
<keyword evidence="1" id="KW-0472">Membrane</keyword>
<dbReference type="Pfam" id="PF18153">
    <property type="entry name" value="Cap15_CD_rec"/>
    <property type="match status" value="1"/>
</dbReference>
<organism evidence="3 4">
    <name type="scientific">Halorubrum alkaliphilum</name>
    <dbReference type="NCBI Taxonomy" id="261290"/>
    <lineage>
        <taxon>Archaea</taxon>
        <taxon>Methanobacteriati</taxon>
        <taxon>Methanobacteriota</taxon>
        <taxon>Stenosarchaea group</taxon>
        <taxon>Halobacteria</taxon>
        <taxon>Halobacteriales</taxon>
        <taxon>Haloferacaceae</taxon>
        <taxon>Halorubrum</taxon>
    </lineage>
</organism>
<evidence type="ECO:0000256" key="1">
    <source>
        <dbReference type="SAM" id="Phobius"/>
    </source>
</evidence>
<gene>
    <name evidence="3" type="ORF">J2751_002729</name>
</gene>
<feature type="transmembrane region" description="Helical" evidence="1">
    <location>
        <begin position="18"/>
        <end position="40"/>
    </location>
</feature>
<comment type="caution">
    <text evidence="3">The sequence shown here is derived from an EMBL/GenBank/DDBJ whole genome shotgun (WGS) entry which is preliminary data.</text>
</comment>
<evidence type="ECO:0000259" key="2">
    <source>
        <dbReference type="Pfam" id="PF18153"/>
    </source>
</evidence>
<keyword evidence="4" id="KW-1185">Reference proteome</keyword>
<name>A0A8T4GGM1_9EURY</name>
<reference evidence="3" key="1">
    <citation type="submission" date="2021-03" db="EMBL/GenBank/DDBJ databases">
        <title>Genomic Encyclopedia of Type Strains, Phase IV (KMG-IV): sequencing the most valuable type-strain genomes for metagenomic binning, comparative biology and taxonomic classification.</title>
        <authorList>
            <person name="Goeker M."/>
        </authorList>
    </citation>
    <scope>NUCLEOTIDE SEQUENCE</scope>
    <source>
        <strain evidence="3">DSM 23564</strain>
    </source>
</reference>
<keyword evidence="1" id="KW-0812">Transmembrane</keyword>
<dbReference type="RefSeq" id="WP_209486699.1">
    <property type="nucleotide sequence ID" value="NZ_JAGGKQ010000027.1"/>
</dbReference>
<accession>A0A8T4GGM1</accession>
<sequence length="215" mass="23604">MQGTHAFSTDLRERRRKVYFGFGAAGLLISIYLGPVLARVTGIGEVASFGISFTLAATAGYIVVSRWLWMKGPLAGILGSPPDLRGRWEGHLYTSSDEYNEEDVVAFNELGKDLAKMESTMHIDQTWDSIGVGFDGPESDSDSTGATFVLNNDPDDAATLTYNYENDGDDLGDLEHHIGTTVLEYDPDRDTLEGTYYTGPNRGNYGRIEVKRVST</sequence>
<keyword evidence="1" id="KW-1133">Transmembrane helix</keyword>